<keyword evidence="1" id="KW-1133">Transmembrane helix</keyword>
<evidence type="ECO:0000313" key="3">
    <source>
        <dbReference type="Proteomes" id="UP001229486"/>
    </source>
</evidence>
<dbReference type="EMBL" id="JAURTK010000003">
    <property type="protein sequence ID" value="MDP9647233.1"/>
    <property type="molecule type" value="Genomic_DNA"/>
</dbReference>
<keyword evidence="1" id="KW-0812">Transmembrane</keyword>
<name>A0AB73IB54_9BURK</name>
<gene>
    <name evidence="2" type="ORF">J2793_002679</name>
</gene>
<sequence length="70" mass="7612">MEEGGPHGNWRDLPLASRAERFAFTSILIGFATVYVLAVIVVFAVVAIVMIPLRIVSTIAAAVRAAMRRE</sequence>
<reference evidence="2" key="1">
    <citation type="submission" date="2023-07" db="EMBL/GenBank/DDBJ databases">
        <title>Sorghum-associated microbial communities from plants grown in Nebraska, USA.</title>
        <authorList>
            <person name="Schachtman D."/>
        </authorList>
    </citation>
    <scope>NUCLEOTIDE SEQUENCE</scope>
    <source>
        <strain evidence="2">DS1061</strain>
    </source>
</reference>
<organism evidence="2 3">
    <name type="scientific">Paraburkholderia caledonica</name>
    <dbReference type="NCBI Taxonomy" id="134536"/>
    <lineage>
        <taxon>Bacteria</taxon>
        <taxon>Pseudomonadati</taxon>
        <taxon>Pseudomonadota</taxon>
        <taxon>Betaproteobacteria</taxon>
        <taxon>Burkholderiales</taxon>
        <taxon>Burkholderiaceae</taxon>
        <taxon>Paraburkholderia</taxon>
    </lineage>
</organism>
<protein>
    <recommendedName>
        <fullName evidence="4">AI-2E family transporter</fullName>
    </recommendedName>
</protein>
<evidence type="ECO:0000313" key="2">
    <source>
        <dbReference type="EMBL" id="MDP9647233.1"/>
    </source>
</evidence>
<evidence type="ECO:0008006" key="4">
    <source>
        <dbReference type="Google" id="ProtNLM"/>
    </source>
</evidence>
<keyword evidence="1" id="KW-0472">Membrane</keyword>
<feature type="transmembrane region" description="Helical" evidence="1">
    <location>
        <begin position="22"/>
        <end position="51"/>
    </location>
</feature>
<dbReference type="Proteomes" id="UP001229486">
    <property type="component" value="Unassembled WGS sequence"/>
</dbReference>
<dbReference type="RefSeq" id="WP_020070922.1">
    <property type="nucleotide sequence ID" value="NZ_JAQQDN010000019.1"/>
</dbReference>
<evidence type="ECO:0000256" key="1">
    <source>
        <dbReference type="SAM" id="Phobius"/>
    </source>
</evidence>
<proteinExistence type="predicted"/>
<dbReference type="GeneID" id="97032177"/>
<dbReference type="AlphaFoldDB" id="A0AB73IB54"/>
<comment type="caution">
    <text evidence="2">The sequence shown here is derived from an EMBL/GenBank/DDBJ whole genome shotgun (WGS) entry which is preliminary data.</text>
</comment>
<accession>A0AB73IB54</accession>